<dbReference type="OrthoDB" id="2489740at2"/>
<reference evidence="2" key="1">
    <citation type="submission" date="2016-05" db="EMBL/GenBank/DDBJ databases">
        <title>Paenibacillus oryzae. sp. nov., isolated from the rice root.</title>
        <authorList>
            <person name="Zhang J."/>
            <person name="Zhang X."/>
        </authorList>
    </citation>
    <scope>NUCLEOTIDE SEQUENCE [LARGE SCALE GENOMIC DNA]</scope>
    <source>
        <strain evidence="2">KCTC13222</strain>
    </source>
</reference>
<dbReference type="AlphaFoldDB" id="A0A1C1A1D7"/>
<dbReference type="InterPro" id="IPR011010">
    <property type="entry name" value="DNA_brk_join_enz"/>
</dbReference>
<comment type="caution">
    <text evidence="1">The sequence shown here is derived from an EMBL/GenBank/DDBJ whole genome shotgun (WGS) entry which is preliminary data.</text>
</comment>
<gene>
    <name evidence="1" type="ORF">A8709_26315</name>
</gene>
<dbReference type="SUPFAM" id="SSF56349">
    <property type="entry name" value="DNA breaking-rejoining enzymes"/>
    <property type="match status" value="1"/>
</dbReference>
<evidence type="ECO:0000313" key="2">
    <source>
        <dbReference type="Proteomes" id="UP000093309"/>
    </source>
</evidence>
<proteinExistence type="predicted"/>
<dbReference type="GO" id="GO:0003677">
    <property type="term" value="F:DNA binding"/>
    <property type="evidence" value="ECO:0007669"/>
    <property type="project" value="InterPro"/>
</dbReference>
<dbReference type="RefSeq" id="WP_065853194.1">
    <property type="nucleotide sequence ID" value="NZ_LYPC01000020.1"/>
</dbReference>
<dbReference type="STRING" id="512399.A8709_26315"/>
<name>A0A1C1A1D7_9BACL</name>
<organism evidence="1 2">
    <name type="scientific">Paenibacillus pectinilyticus</name>
    <dbReference type="NCBI Taxonomy" id="512399"/>
    <lineage>
        <taxon>Bacteria</taxon>
        <taxon>Bacillati</taxon>
        <taxon>Bacillota</taxon>
        <taxon>Bacilli</taxon>
        <taxon>Bacillales</taxon>
        <taxon>Paenibacillaceae</taxon>
        <taxon>Paenibacillus</taxon>
    </lineage>
</organism>
<sequence length="684" mass="78846">MSLEWVPLAAFRRFLKETLKLNNVAQKFFPMKNAVIQLQATYPNPQDWLATNPELRLSFRAGGSHELWYIIFWVWDTGYCDGDDQEALIRRTDIIRFLSTRGRVNLANFPVKLGLLSNSEEEFIRSKDVSKKGLLNKLAIHMISVMKPLKQFTEEEINLADLMRPNDQRYNAKNLKDLIFELGHSEIPGKRRHRTYLDNCCLHPIWGKVSKEYRQHLIRADALDYYMRKAGAALLKFFVWLDKRGERDASLLDYEDYLDLFDYFSLNEDGNKYSNKYIGNSLSFIKAFMMWGVGLQSFFPNQLDWPNDVYSGIHRDAQRETYAGDGLAFDDPDFPSLMKGAIENYKPEDDLESLCRAFWLIIASSPVRKTYLLNLQVEDCVLPLPNAPAAIGLYSPHAGIEKAKHRNGQFPILDSSGLMALNFLKKRAVENELRPMWNERAEASYVHLFQLKEFPWLLNEKQIYKFFDKIAEFIGHKDKKGKAHGYRHYLITHISIETGSSALARLAAGHENDAMLSRYLRSNLSRKALLFATMKKYQDGEIAGRFIWRIFEALTDDQSEPDELIKALGSEEITLDEFFANYGLPAPTGVGRCLIQGACEFEAKCFSCHHYAIRKSEVDQAFQKLARLTKGMWNMMRGSRDFTTQNSKAAGLMTQIALLGDMIRHFGYSEDQIQEEIVHRISNV</sequence>
<accession>A0A1C1A1D7</accession>
<evidence type="ECO:0000313" key="1">
    <source>
        <dbReference type="EMBL" id="OCT14342.1"/>
    </source>
</evidence>
<protein>
    <submittedName>
        <fullName evidence="1">Uncharacterized protein</fullName>
    </submittedName>
</protein>
<dbReference type="EMBL" id="LYPC01000020">
    <property type="protein sequence ID" value="OCT14342.1"/>
    <property type="molecule type" value="Genomic_DNA"/>
</dbReference>
<keyword evidence="2" id="KW-1185">Reference proteome</keyword>
<dbReference type="Proteomes" id="UP000093309">
    <property type="component" value="Unassembled WGS sequence"/>
</dbReference>